<evidence type="ECO:0000259" key="4">
    <source>
        <dbReference type="Pfam" id="PF00891"/>
    </source>
</evidence>
<dbReference type="Gene3D" id="3.40.50.150">
    <property type="entry name" value="Vaccinia Virus protein VP39"/>
    <property type="match status" value="1"/>
</dbReference>
<evidence type="ECO:0000256" key="1">
    <source>
        <dbReference type="ARBA" id="ARBA00022603"/>
    </source>
</evidence>
<dbReference type="AlphaFoldDB" id="A0A6A6EUC2"/>
<sequence>LVSRVEFMGHDFFQEKVLRRADVYFFTWIMHNWSDGRCVKILRNPIPGVK</sequence>
<keyword evidence="1 5" id="KW-0489">Methyltransferase</keyword>
<proteinExistence type="predicted"/>
<evidence type="ECO:0000256" key="3">
    <source>
        <dbReference type="ARBA" id="ARBA00022691"/>
    </source>
</evidence>
<keyword evidence="2 5" id="KW-0808">Transferase</keyword>
<organism evidence="5 6">
    <name type="scientific">Zopfia rhizophila CBS 207.26</name>
    <dbReference type="NCBI Taxonomy" id="1314779"/>
    <lineage>
        <taxon>Eukaryota</taxon>
        <taxon>Fungi</taxon>
        <taxon>Dikarya</taxon>
        <taxon>Ascomycota</taxon>
        <taxon>Pezizomycotina</taxon>
        <taxon>Dothideomycetes</taxon>
        <taxon>Dothideomycetes incertae sedis</taxon>
        <taxon>Zopfiaceae</taxon>
        <taxon>Zopfia</taxon>
    </lineage>
</organism>
<name>A0A6A6EUC2_9PEZI</name>
<dbReference type="Proteomes" id="UP000800200">
    <property type="component" value="Unassembled WGS sequence"/>
</dbReference>
<evidence type="ECO:0000256" key="2">
    <source>
        <dbReference type="ARBA" id="ARBA00022679"/>
    </source>
</evidence>
<dbReference type="OrthoDB" id="2410195at2759"/>
<feature type="non-terminal residue" evidence="5">
    <location>
        <position position="1"/>
    </location>
</feature>
<dbReference type="EMBL" id="ML994611">
    <property type="protein sequence ID" value="KAF2194602.1"/>
    <property type="molecule type" value="Genomic_DNA"/>
</dbReference>
<feature type="domain" description="O-methyltransferase C-terminal" evidence="4">
    <location>
        <begin position="3"/>
        <end position="44"/>
    </location>
</feature>
<feature type="non-terminal residue" evidence="5">
    <location>
        <position position="50"/>
    </location>
</feature>
<dbReference type="InterPro" id="IPR029063">
    <property type="entry name" value="SAM-dependent_MTases_sf"/>
</dbReference>
<dbReference type="PROSITE" id="PS51683">
    <property type="entry name" value="SAM_OMT_II"/>
    <property type="match status" value="1"/>
</dbReference>
<evidence type="ECO:0000313" key="6">
    <source>
        <dbReference type="Proteomes" id="UP000800200"/>
    </source>
</evidence>
<dbReference type="GO" id="GO:0008171">
    <property type="term" value="F:O-methyltransferase activity"/>
    <property type="evidence" value="ECO:0007669"/>
    <property type="project" value="InterPro"/>
</dbReference>
<protein>
    <submittedName>
        <fullName evidence="5">O-methyltransferase</fullName>
    </submittedName>
</protein>
<dbReference type="InterPro" id="IPR016461">
    <property type="entry name" value="COMT-like"/>
</dbReference>
<dbReference type="PANTHER" id="PTHR43712:SF16">
    <property type="entry name" value="O-METHYLTRANSFERASE ELCB"/>
    <property type="match status" value="1"/>
</dbReference>
<dbReference type="GO" id="GO:0032259">
    <property type="term" value="P:methylation"/>
    <property type="evidence" value="ECO:0007669"/>
    <property type="project" value="UniProtKB-KW"/>
</dbReference>
<reference evidence="5" key="1">
    <citation type="journal article" date="2020" name="Stud. Mycol.">
        <title>101 Dothideomycetes genomes: a test case for predicting lifestyles and emergence of pathogens.</title>
        <authorList>
            <person name="Haridas S."/>
            <person name="Albert R."/>
            <person name="Binder M."/>
            <person name="Bloem J."/>
            <person name="Labutti K."/>
            <person name="Salamov A."/>
            <person name="Andreopoulos B."/>
            <person name="Baker S."/>
            <person name="Barry K."/>
            <person name="Bills G."/>
            <person name="Bluhm B."/>
            <person name="Cannon C."/>
            <person name="Castanera R."/>
            <person name="Culley D."/>
            <person name="Daum C."/>
            <person name="Ezra D."/>
            <person name="Gonzalez J."/>
            <person name="Henrissat B."/>
            <person name="Kuo A."/>
            <person name="Liang C."/>
            <person name="Lipzen A."/>
            <person name="Lutzoni F."/>
            <person name="Magnuson J."/>
            <person name="Mondo S."/>
            <person name="Nolan M."/>
            <person name="Ohm R."/>
            <person name="Pangilinan J."/>
            <person name="Park H.-J."/>
            <person name="Ramirez L."/>
            <person name="Alfaro M."/>
            <person name="Sun H."/>
            <person name="Tritt A."/>
            <person name="Yoshinaga Y."/>
            <person name="Zwiers L.-H."/>
            <person name="Turgeon B."/>
            <person name="Goodwin S."/>
            <person name="Spatafora J."/>
            <person name="Crous P."/>
            <person name="Grigoriev I."/>
        </authorList>
    </citation>
    <scope>NUCLEOTIDE SEQUENCE</scope>
    <source>
        <strain evidence="5">CBS 207.26</strain>
    </source>
</reference>
<dbReference type="PANTHER" id="PTHR43712">
    <property type="entry name" value="PUTATIVE (AFU_ORTHOLOGUE AFUA_4G14580)-RELATED"/>
    <property type="match status" value="1"/>
</dbReference>
<keyword evidence="3" id="KW-0949">S-adenosyl-L-methionine</keyword>
<dbReference type="SUPFAM" id="SSF53335">
    <property type="entry name" value="S-adenosyl-L-methionine-dependent methyltransferases"/>
    <property type="match status" value="1"/>
</dbReference>
<evidence type="ECO:0000313" key="5">
    <source>
        <dbReference type="EMBL" id="KAF2194602.1"/>
    </source>
</evidence>
<dbReference type="InterPro" id="IPR001077">
    <property type="entry name" value="COMT_C"/>
</dbReference>
<accession>A0A6A6EUC2</accession>
<dbReference type="Pfam" id="PF00891">
    <property type="entry name" value="Methyltransf_2"/>
    <property type="match status" value="1"/>
</dbReference>
<gene>
    <name evidence="5" type="ORF">K469DRAFT_445242</name>
</gene>
<keyword evidence="6" id="KW-1185">Reference proteome</keyword>